<proteinExistence type="predicted"/>
<dbReference type="AlphaFoldDB" id="A0A540VUM9"/>
<gene>
    <name evidence="1" type="ORF">FKY71_03260</name>
</gene>
<accession>A0A540VUM9</accession>
<dbReference type="EMBL" id="VIFK01000012">
    <property type="protein sequence ID" value="TQF00465.1"/>
    <property type="molecule type" value="Genomic_DNA"/>
</dbReference>
<dbReference type="SUPFAM" id="SSF53335">
    <property type="entry name" value="S-adenosyl-L-methionine-dependent methyltransferases"/>
    <property type="match status" value="1"/>
</dbReference>
<evidence type="ECO:0000313" key="1">
    <source>
        <dbReference type="EMBL" id="TQF00465.1"/>
    </source>
</evidence>
<dbReference type="Gene3D" id="3.40.50.150">
    <property type="entry name" value="Vaccinia Virus protein VP39"/>
    <property type="match status" value="1"/>
</dbReference>
<comment type="caution">
    <text evidence="1">The sequence shown here is derived from an EMBL/GenBank/DDBJ whole genome shotgun (WGS) entry which is preliminary data.</text>
</comment>
<dbReference type="InterPro" id="IPR029063">
    <property type="entry name" value="SAM-dependent_MTases_sf"/>
</dbReference>
<reference evidence="1 2" key="1">
    <citation type="submission" date="2019-06" db="EMBL/GenBank/DDBJ databases">
        <title>Metagenome assembled Genome of Spiribacter salinus SL48-SHIP from the microbial mat of Salt Lake 48 (Novosibirsk region, Russia).</title>
        <authorList>
            <person name="Shipova A."/>
            <person name="Rozanov A.S."/>
            <person name="Bryanskaya A.V."/>
            <person name="Peltek S.E."/>
        </authorList>
    </citation>
    <scope>NUCLEOTIDE SEQUENCE [LARGE SCALE GENOMIC DNA]</scope>
    <source>
        <strain evidence="1">SL48-SHIP-2</strain>
    </source>
</reference>
<dbReference type="PANTHER" id="PTHR20974:SF0">
    <property type="entry name" value="UPF0585 PROTEIN CG18661"/>
    <property type="match status" value="1"/>
</dbReference>
<dbReference type="Pfam" id="PF06080">
    <property type="entry name" value="DUF938"/>
    <property type="match status" value="1"/>
</dbReference>
<organism evidence="1 2">
    <name type="scientific">Spiribacter salinus</name>
    <dbReference type="NCBI Taxonomy" id="1335746"/>
    <lineage>
        <taxon>Bacteria</taxon>
        <taxon>Pseudomonadati</taxon>
        <taxon>Pseudomonadota</taxon>
        <taxon>Gammaproteobacteria</taxon>
        <taxon>Chromatiales</taxon>
        <taxon>Ectothiorhodospiraceae</taxon>
        <taxon>Spiribacter</taxon>
    </lineage>
</organism>
<name>A0A540VUM9_9GAMM</name>
<evidence type="ECO:0000313" key="2">
    <source>
        <dbReference type="Proteomes" id="UP000315400"/>
    </source>
</evidence>
<dbReference type="Proteomes" id="UP000315400">
    <property type="component" value="Unassembled WGS sequence"/>
</dbReference>
<dbReference type="PANTHER" id="PTHR20974">
    <property type="entry name" value="UPF0585 PROTEIN CG18661"/>
    <property type="match status" value="1"/>
</dbReference>
<dbReference type="InterPro" id="IPR010342">
    <property type="entry name" value="DUF938"/>
</dbReference>
<sequence>MENPTDLRQFSPAAARNREPILGVLQSVLPQEARVLEFASGTGEHAAHFCAAMPGWDWQPSDPSSPARASIEAWKADFGLPNLRAPLALDATDAWPAGPFDAILAVNLVHISPWAVTPALMAGAARHLNGNGVLVLYGPYRRDGVHTAPSNADFDADLRQRDPAWGIRDLEAVSDAAAACGLVCEQVAEMPANNLTVVFRLAGRPG</sequence>
<protein>
    <submittedName>
        <fullName evidence="1">DUF938 domain-containing protein</fullName>
    </submittedName>
</protein>